<dbReference type="AlphaFoldDB" id="A0A146JWE8"/>
<feature type="non-terminal residue" evidence="1">
    <location>
        <position position="1"/>
    </location>
</feature>
<proteinExistence type="predicted"/>
<dbReference type="EMBL" id="GDID01007704">
    <property type="protein sequence ID" value="JAP88902.1"/>
    <property type="molecule type" value="Transcribed_RNA"/>
</dbReference>
<protein>
    <submittedName>
        <fullName evidence="1">Uncharacterized protein</fullName>
    </submittedName>
</protein>
<sequence>NFYNDFTFYLTNDKFVIENDKSVIFEQNLQFDTITEAWHSYVPFVYRGQYCFSSGDALYRISQDGLQKFAMIPEMRDRATLQFQQFVFDDHLYVTNQQNTFKLLNNFWEKTSVQATGFIQFCERVFSVRMDFEESKFLISKMVALEKWEQIFEFGFSETFAFVASGLILTQNKKDDPTEFYLFDLLGERKYQFGNEFSKYQRSSVLEKLTLVKNEFFIDLKEVKELQDINFSDRLQQLKKHQEENGADDGMMVFLAKIFTNCGKEIKQKALGFILKQNQHVCECLTQKVNYNTVKKNQNDQIRKETELITEQRLLIQKSLDGESGGQ</sequence>
<gene>
    <name evidence="1" type="ORF">TPC1_31603</name>
</gene>
<name>A0A146JWE8_9EUKA</name>
<organism evidence="1">
    <name type="scientific">Trepomonas sp. PC1</name>
    <dbReference type="NCBI Taxonomy" id="1076344"/>
    <lineage>
        <taxon>Eukaryota</taxon>
        <taxon>Metamonada</taxon>
        <taxon>Diplomonadida</taxon>
        <taxon>Hexamitidae</taxon>
        <taxon>Hexamitinae</taxon>
        <taxon>Trepomonas</taxon>
    </lineage>
</organism>
<evidence type="ECO:0000313" key="1">
    <source>
        <dbReference type="EMBL" id="JAP88902.1"/>
    </source>
</evidence>
<accession>A0A146JWE8</accession>
<reference evidence="1" key="1">
    <citation type="submission" date="2015-07" db="EMBL/GenBank/DDBJ databases">
        <title>Adaptation to a free-living lifestyle via gene acquisitions in the diplomonad Trepomonas sp. PC1.</title>
        <authorList>
            <person name="Xu F."/>
            <person name="Jerlstrom-Hultqvist J."/>
            <person name="Kolisko M."/>
            <person name="Simpson A.G.B."/>
            <person name="Roger A.J."/>
            <person name="Svard S.G."/>
            <person name="Andersson J.O."/>
        </authorList>
    </citation>
    <scope>NUCLEOTIDE SEQUENCE</scope>
    <source>
        <strain evidence="1">PC1</strain>
    </source>
</reference>